<dbReference type="RefSeq" id="WP_143125133.1">
    <property type="nucleotide sequence ID" value="NZ_VJMG01000023.1"/>
</dbReference>
<feature type="domain" description="Glycosyl transferase family 1" evidence="1">
    <location>
        <begin position="220"/>
        <end position="369"/>
    </location>
</feature>
<proteinExistence type="predicted"/>
<dbReference type="PANTHER" id="PTHR45947:SF3">
    <property type="entry name" value="SULFOQUINOVOSYL TRANSFERASE SQD2"/>
    <property type="match status" value="1"/>
</dbReference>
<dbReference type="SUPFAM" id="SSF53756">
    <property type="entry name" value="UDP-Glycosyltransferase/glycogen phosphorylase"/>
    <property type="match status" value="1"/>
</dbReference>
<dbReference type="Gene3D" id="3.40.50.2000">
    <property type="entry name" value="Glycogen Phosphorylase B"/>
    <property type="match status" value="1"/>
</dbReference>
<evidence type="ECO:0000259" key="1">
    <source>
        <dbReference type="Pfam" id="PF00534"/>
    </source>
</evidence>
<dbReference type="EMBL" id="VJMG01000023">
    <property type="protein sequence ID" value="TRL39172.1"/>
    <property type="molecule type" value="Genomic_DNA"/>
</dbReference>
<name>A0A549TBA7_9HYPH</name>
<reference evidence="2 3" key="1">
    <citation type="submission" date="2019-07" db="EMBL/GenBank/DDBJ databases">
        <title>Ln-dependent methylotrophs.</title>
        <authorList>
            <person name="Tani A."/>
        </authorList>
    </citation>
    <scope>NUCLEOTIDE SEQUENCE [LARGE SCALE GENOMIC DNA]</scope>
    <source>
        <strain evidence="2 3">SM12</strain>
    </source>
</reference>
<protein>
    <submittedName>
        <fullName evidence="2">Glycosyltransferase family 4 protein</fullName>
    </submittedName>
</protein>
<dbReference type="PANTHER" id="PTHR45947">
    <property type="entry name" value="SULFOQUINOVOSYL TRANSFERASE SQD2"/>
    <property type="match status" value="1"/>
</dbReference>
<dbReference type="CDD" id="cd03801">
    <property type="entry name" value="GT4_PimA-like"/>
    <property type="match status" value="1"/>
</dbReference>
<gene>
    <name evidence="2" type="ORF">FNA46_10440</name>
</gene>
<dbReference type="Proteomes" id="UP000316801">
    <property type="component" value="Unassembled WGS sequence"/>
</dbReference>
<sequence>MTLASGFPLSLFVPAIKSKIMDDEMSKLATEDGVPRGLCLSPRWFIRPKNTDWLHTVYAANLLTQSSKRFTLELDKRAVSVGRSNYTYIRKFLLGRALGRSAIFTPYEQYPGKLPGYDFFYSYGTFPTDAPSGARILWHDGPTDVDVLMRRGLSVAEVDRCLRAKRDIAQVATRLAMSSEYSKQLFCQQFEVDAARVDVLPFVLPFTQAIDDERLTAKHVAGPIKILFVGRAARRKGLDLLVTAFQSLRARGVEATLTIVSEMQDGPVALPDDPAIELLPALPPLEIQRLMSAAHIFAMPSREESYGIVYIEALAAGAVPIAPDKPQQRMMLQNGDIGCLVSPSPDDIAERLVKLSENNSLRLEMARRGVEAFTKHYSKAAVLERFEQAFDMTLKG</sequence>
<dbReference type="InterPro" id="IPR050194">
    <property type="entry name" value="Glycosyltransferase_grp1"/>
</dbReference>
<dbReference type="AlphaFoldDB" id="A0A549TBA7"/>
<dbReference type="GO" id="GO:0016757">
    <property type="term" value="F:glycosyltransferase activity"/>
    <property type="evidence" value="ECO:0007669"/>
    <property type="project" value="InterPro"/>
</dbReference>
<evidence type="ECO:0000313" key="3">
    <source>
        <dbReference type="Proteomes" id="UP000316801"/>
    </source>
</evidence>
<keyword evidence="2" id="KW-0808">Transferase</keyword>
<keyword evidence="3" id="KW-1185">Reference proteome</keyword>
<evidence type="ECO:0000313" key="2">
    <source>
        <dbReference type="EMBL" id="TRL39172.1"/>
    </source>
</evidence>
<dbReference type="InterPro" id="IPR001296">
    <property type="entry name" value="Glyco_trans_1"/>
</dbReference>
<dbReference type="Pfam" id="PF00534">
    <property type="entry name" value="Glycos_transf_1"/>
    <property type="match status" value="1"/>
</dbReference>
<comment type="caution">
    <text evidence="2">The sequence shown here is derived from an EMBL/GenBank/DDBJ whole genome shotgun (WGS) entry which is preliminary data.</text>
</comment>
<accession>A0A549TBA7</accession>
<organism evidence="2 3">
    <name type="scientific">Rhizobium straminoryzae</name>
    <dbReference type="NCBI Taxonomy" id="1387186"/>
    <lineage>
        <taxon>Bacteria</taxon>
        <taxon>Pseudomonadati</taxon>
        <taxon>Pseudomonadota</taxon>
        <taxon>Alphaproteobacteria</taxon>
        <taxon>Hyphomicrobiales</taxon>
        <taxon>Rhizobiaceae</taxon>
        <taxon>Rhizobium/Agrobacterium group</taxon>
        <taxon>Rhizobium</taxon>
    </lineage>
</organism>